<organism evidence="2 3">
    <name type="scientific">Ceratitis capitata</name>
    <name type="common">Mediterranean fruit fly</name>
    <name type="synonym">Tephritis capitata</name>
    <dbReference type="NCBI Taxonomy" id="7213"/>
    <lineage>
        <taxon>Eukaryota</taxon>
        <taxon>Metazoa</taxon>
        <taxon>Ecdysozoa</taxon>
        <taxon>Arthropoda</taxon>
        <taxon>Hexapoda</taxon>
        <taxon>Insecta</taxon>
        <taxon>Pterygota</taxon>
        <taxon>Neoptera</taxon>
        <taxon>Endopterygota</taxon>
        <taxon>Diptera</taxon>
        <taxon>Brachycera</taxon>
        <taxon>Muscomorpha</taxon>
        <taxon>Tephritoidea</taxon>
        <taxon>Tephritidae</taxon>
        <taxon>Ceratitis</taxon>
        <taxon>Ceratitis</taxon>
    </lineage>
</organism>
<proteinExistence type="predicted"/>
<accession>A0A811VHI3</accession>
<dbReference type="AlphaFoldDB" id="A0A811VHI3"/>
<name>A0A811VHI3_CERCA</name>
<protein>
    <submittedName>
        <fullName evidence="2">(Mediterranean fruit fly) hypothetical protein</fullName>
    </submittedName>
</protein>
<sequence>MFLFFFFNIKNAFAALTQQRQVPITQALLLLVLLPGRIHTQPAGQLKEQCHFFSGAIITQRFCVAVNALARGLSLAALAEFWRIAPFKSHLFSSAAPAFTLARCARLSVFDRLSSVCCCCACSNNLRPPHNAT</sequence>
<feature type="signal peptide" evidence="1">
    <location>
        <begin position="1"/>
        <end position="40"/>
    </location>
</feature>
<reference evidence="2" key="1">
    <citation type="submission" date="2020-11" db="EMBL/GenBank/DDBJ databases">
        <authorList>
            <person name="Whitehead M."/>
        </authorList>
    </citation>
    <scope>NUCLEOTIDE SEQUENCE</scope>
    <source>
        <strain evidence="2">EGII</strain>
    </source>
</reference>
<evidence type="ECO:0000256" key="1">
    <source>
        <dbReference type="SAM" id="SignalP"/>
    </source>
</evidence>
<evidence type="ECO:0000313" key="3">
    <source>
        <dbReference type="Proteomes" id="UP000606786"/>
    </source>
</evidence>
<keyword evidence="3" id="KW-1185">Reference proteome</keyword>
<dbReference type="Proteomes" id="UP000606786">
    <property type="component" value="Unassembled WGS sequence"/>
</dbReference>
<keyword evidence="1" id="KW-0732">Signal</keyword>
<gene>
    <name evidence="2" type="ORF">CCAP1982_LOCUS22860</name>
</gene>
<comment type="caution">
    <text evidence="2">The sequence shown here is derived from an EMBL/GenBank/DDBJ whole genome shotgun (WGS) entry which is preliminary data.</text>
</comment>
<dbReference type="EMBL" id="CAJHJT010000056">
    <property type="protein sequence ID" value="CAD7014896.1"/>
    <property type="molecule type" value="Genomic_DNA"/>
</dbReference>
<feature type="chain" id="PRO_5032856779" evidence="1">
    <location>
        <begin position="41"/>
        <end position="133"/>
    </location>
</feature>
<evidence type="ECO:0000313" key="2">
    <source>
        <dbReference type="EMBL" id="CAD7014896.1"/>
    </source>
</evidence>